<dbReference type="EMBL" id="JACZHT010000001">
    <property type="protein sequence ID" value="MBE1236326.1"/>
    <property type="molecule type" value="Genomic_DNA"/>
</dbReference>
<sequence length="615" mass="67978">MARKRSFDYPTLPPDGARREWSTLARLAPGLWPKGEPGLRVRVVLALVLLVGGKLVTVITPYFFKKAVDELADAPSLLASQLSAVFATVVALILAYGLARIGSRVFDELRDMVFARVVERATHVIALNTFRHLHQLSLRFHLDRQTGGLSRVIERGTRGIDIVLRLFVFRAGPSLLELALVCSILWTLFNWQFSLAVFATIAVYACWSLALTEWRLSFRRTMNTHDAEANTKAVDSLLNYETVKYFNNEENEARRFDRSLKAYEDAAVRSHGSLSFLNTGQAVIITLGLMGIMTMAARGIVNGTMTPGDFVLVNTYLIQLYQPLNFLGVVYREIKQALLDMEIMFRLTDTPPEVVDAPNAPDLKTGGGTVVFENITFGYSADTPILRNVSFEVPAGGSVALVGHSGAGKSTLSRLLFRFYDPLDGRILIDGQDIRTVTQASLRRAIGIVPQDTVLFNDTIGYNIAYGRPDATQEEIEHAARLAAIHGFVSGLKDGYNTRVGERGLKVSGGEKQRIALARVLLKDPEILLLDEATSALDSHTERAIQDALRRVSEGRTTITIAHRLSTIVDADTIIVLDRGEIVETGSHTELLARNGLYAGMWRKQQASMDEDTET</sequence>
<evidence type="ECO:0000256" key="7">
    <source>
        <dbReference type="ARBA" id="ARBA00023136"/>
    </source>
</evidence>
<dbReference type="Gene3D" id="3.40.50.300">
    <property type="entry name" value="P-loop containing nucleotide triphosphate hydrolases"/>
    <property type="match status" value="1"/>
</dbReference>
<keyword evidence="4" id="KW-0547">Nucleotide-binding</keyword>
<feature type="transmembrane region" description="Helical" evidence="8">
    <location>
        <begin position="195"/>
        <end position="212"/>
    </location>
</feature>
<evidence type="ECO:0000313" key="11">
    <source>
        <dbReference type="EMBL" id="MBE1236326.1"/>
    </source>
</evidence>
<dbReference type="Pfam" id="PF00005">
    <property type="entry name" value="ABC_tran"/>
    <property type="match status" value="1"/>
</dbReference>
<keyword evidence="2" id="KW-0813">Transport</keyword>
<evidence type="ECO:0000256" key="4">
    <source>
        <dbReference type="ARBA" id="ARBA00022741"/>
    </source>
</evidence>
<dbReference type="InterPro" id="IPR011527">
    <property type="entry name" value="ABC1_TM_dom"/>
</dbReference>
<dbReference type="Proteomes" id="UP000631034">
    <property type="component" value="Unassembled WGS sequence"/>
</dbReference>
<dbReference type="PROSITE" id="PS00211">
    <property type="entry name" value="ABC_TRANSPORTER_1"/>
    <property type="match status" value="1"/>
</dbReference>
<dbReference type="InterPro" id="IPR036640">
    <property type="entry name" value="ABC1_TM_sf"/>
</dbReference>
<name>A0A8J6YN15_9PROT</name>
<evidence type="ECO:0000256" key="6">
    <source>
        <dbReference type="ARBA" id="ARBA00022989"/>
    </source>
</evidence>
<dbReference type="Gene3D" id="1.20.1560.10">
    <property type="entry name" value="ABC transporter type 1, transmembrane domain"/>
    <property type="match status" value="1"/>
</dbReference>
<dbReference type="InterPro" id="IPR039421">
    <property type="entry name" value="Type_1_exporter"/>
</dbReference>
<dbReference type="FunFam" id="3.40.50.300:FF:000186">
    <property type="entry name" value="ATP-binding cassette sub-family B member 7, mitochondrial"/>
    <property type="match status" value="1"/>
</dbReference>
<dbReference type="GO" id="GO:0005886">
    <property type="term" value="C:plasma membrane"/>
    <property type="evidence" value="ECO:0007669"/>
    <property type="project" value="UniProtKB-SubCell"/>
</dbReference>
<dbReference type="PROSITE" id="PS50929">
    <property type="entry name" value="ABC_TM1F"/>
    <property type="match status" value="1"/>
</dbReference>
<dbReference type="PROSITE" id="PS50893">
    <property type="entry name" value="ABC_TRANSPORTER_2"/>
    <property type="match status" value="1"/>
</dbReference>
<dbReference type="InterPro" id="IPR003593">
    <property type="entry name" value="AAA+_ATPase"/>
</dbReference>
<comment type="subcellular location">
    <subcellularLocation>
        <location evidence="1">Cell membrane</location>
        <topology evidence="1">Multi-pass membrane protein</topology>
    </subcellularLocation>
</comment>
<evidence type="ECO:0000313" key="12">
    <source>
        <dbReference type="Proteomes" id="UP000631034"/>
    </source>
</evidence>
<feature type="transmembrane region" description="Helical" evidence="8">
    <location>
        <begin position="43"/>
        <end position="64"/>
    </location>
</feature>
<accession>A0A8J6YN15</accession>
<keyword evidence="12" id="KW-1185">Reference proteome</keyword>
<dbReference type="SMART" id="SM00382">
    <property type="entry name" value="AAA"/>
    <property type="match status" value="1"/>
</dbReference>
<feature type="domain" description="ABC transporter" evidence="9">
    <location>
        <begin position="370"/>
        <end position="604"/>
    </location>
</feature>
<proteinExistence type="predicted"/>
<dbReference type="GO" id="GO:0005524">
    <property type="term" value="F:ATP binding"/>
    <property type="evidence" value="ECO:0007669"/>
    <property type="project" value="UniProtKB-KW"/>
</dbReference>
<evidence type="ECO:0000256" key="2">
    <source>
        <dbReference type="ARBA" id="ARBA00022448"/>
    </source>
</evidence>
<keyword evidence="6 8" id="KW-1133">Transmembrane helix</keyword>
<evidence type="ECO:0000259" key="10">
    <source>
        <dbReference type="PROSITE" id="PS50929"/>
    </source>
</evidence>
<dbReference type="PANTHER" id="PTHR24221">
    <property type="entry name" value="ATP-BINDING CASSETTE SUB-FAMILY B"/>
    <property type="match status" value="1"/>
</dbReference>
<dbReference type="GO" id="GO:0016887">
    <property type="term" value="F:ATP hydrolysis activity"/>
    <property type="evidence" value="ECO:0007669"/>
    <property type="project" value="InterPro"/>
</dbReference>
<dbReference type="AlphaFoldDB" id="A0A8J6YN15"/>
<feature type="transmembrane region" description="Helical" evidence="8">
    <location>
        <begin position="282"/>
        <end position="301"/>
    </location>
</feature>
<reference evidence="11" key="1">
    <citation type="submission" date="2020-10" db="EMBL/GenBank/DDBJ databases">
        <title>Genome sequence of the unusual species of purple photosynthetic bacteria, Phaeovibrio sulfidiphilus DSM 23193, type strain.</title>
        <authorList>
            <person name="Kyndt J.A."/>
            <person name="Meyer T.E."/>
        </authorList>
    </citation>
    <scope>NUCLEOTIDE SEQUENCE</scope>
    <source>
        <strain evidence="11">DSM 23193</strain>
    </source>
</reference>
<feature type="transmembrane region" description="Helical" evidence="8">
    <location>
        <begin position="76"/>
        <end position="99"/>
    </location>
</feature>
<gene>
    <name evidence="11" type="ORF">IHV25_01480</name>
</gene>
<keyword evidence="7 8" id="KW-0472">Membrane</keyword>
<dbReference type="CDD" id="cd03253">
    <property type="entry name" value="ABCC_ATM1_transporter"/>
    <property type="match status" value="1"/>
</dbReference>
<dbReference type="InterPro" id="IPR003439">
    <property type="entry name" value="ABC_transporter-like_ATP-bd"/>
</dbReference>
<keyword evidence="3 8" id="KW-0812">Transmembrane</keyword>
<dbReference type="GO" id="GO:0006879">
    <property type="term" value="P:intracellular iron ion homeostasis"/>
    <property type="evidence" value="ECO:0007669"/>
    <property type="project" value="TreeGrafter"/>
</dbReference>
<comment type="caution">
    <text evidence="11">The sequence shown here is derived from an EMBL/GenBank/DDBJ whole genome shotgun (WGS) entry which is preliminary data.</text>
</comment>
<keyword evidence="5 11" id="KW-0067">ATP-binding</keyword>
<dbReference type="PANTHER" id="PTHR24221:SF402">
    <property type="entry name" value="IRON-SULFUR CLUSTERS TRANSPORTER ABCB7, MITOCHONDRIAL"/>
    <property type="match status" value="1"/>
</dbReference>
<evidence type="ECO:0000256" key="8">
    <source>
        <dbReference type="SAM" id="Phobius"/>
    </source>
</evidence>
<feature type="domain" description="ABC transmembrane type-1" evidence="10">
    <location>
        <begin position="44"/>
        <end position="336"/>
    </location>
</feature>
<dbReference type="InterPro" id="IPR017871">
    <property type="entry name" value="ABC_transporter-like_CS"/>
</dbReference>
<dbReference type="Pfam" id="PF00664">
    <property type="entry name" value="ABC_membrane"/>
    <property type="match status" value="1"/>
</dbReference>
<evidence type="ECO:0000256" key="1">
    <source>
        <dbReference type="ARBA" id="ARBA00004651"/>
    </source>
</evidence>
<feature type="transmembrane region" description="Helical" evidence="8">
    <location>
        <begin position="167"/>
        <end position="189"/>
    </location>
</feature>
<evidence type="ECO:0000259" key="9">
    <source>
        <dbReference type="PROSITE" id="PS50893"/>
    </source>
</evidence>
<dbReference type="RefSeq" id="WP_192533191.1">
    <property type="nucleotide sequence ID" value="NZ_JACZHT010000001.1"/>
</dbReference>
<protein>
    <submittedName>
        <fullName evidence="11">ABC transporter ATP-binding protein/permease</fullName>
    </submittedName>
</protein>
<dbReference type="CDD" id="cd18582">
    <property type="entry name" value="ABC_6TM_ATM1_ABCB7"/>
    <property type="match status" value="1"/>
</dbReference>
<organism evidence="11 12">
    <name type="scientific">Phaeovibrio sulfidiphilus</name>
    <dbReference type="NCBI Taxonomy" id="1220600"/>
    <lineage>
        <taxon>Bacteria</taxon>
        <taxon>Pseudomonadati</taxon>
        <taxon>Pseudomonadota</taxon>
        <taxon>Alphaproteobacteria</taxon>
        <taxon>Rhodospirillales</taxon>
        <taxon>Rhodospirillaceae</taxon>
        <taxon>Phaeovibrio</taxon>
    </lineage>
</organism>
<evidence type="ECO:0000256" key="5">
    <source>
        <dbReference type="ARBA" id="ARBA00022840"/>
    </source>
</evidence>
<dbReference type="SUPFAM" id="SSF90123">
    <property type="entry name" value="ABC transporter transmembrane region"/>
    <property type="match status" value="1"/>
</dbReference>
<dbReference type="SUPFAM" id="SSF52540">
    <property type="entry name" value="P-loop containing nucleoside triphosphate hydrolases"/>
    <property type="match status" value="1"/>
</dbReference>
<dbReference type="GO" id="GO:0140359">
    <property type="term" value="F:ABC-type transporter activity"/>
    <property type="evidence" value="ECO:0007669"/>
    <property type="project" value="InterPro"/>
</dbReference>
<dbReference type="InterPro" id="IPR027417">
    <property type="entry name" value="P-loop_NTPase"/>
</dbReference>
<evidence type="ECO:0000256" key="3">
    <source>
        <dbReference type="ARBA" id="ARBA00022692"/>
    </source>
</evidence>